<dbReference type="AlphaFoldDB" id="A0A653BHX5"/>
<evidence type="ECO:0000313" key="1">
    <source>
        <dbReference type="EMBL" id="VEN35200.1"/>
    </source>
</evidence>
<evidence type="ECO:0000313" key="2">
    <source>
        <dbReference type="Proteomes" id="UP000410492"/>
    </source>
</evidence>
<name>A0A653BHX5_CALMS</name>
<accession>A0A653BHX5</accession>
<dbReference type="EMBL" id="CAACVG010001326">
    <property type="protein sequence ID" value="VEN35200.1"/>
    <property type="molecule type" value="Genomic_DNA"/>
</dbReference>
<protein>
    <submittedName>
        <fullName evidence="1">Uncharacterized protein</fullName>
    </submittedName>
</protein>
<sequence length="48" mass="5820">MYLNNRFNQTIKKTNCRIIIEQNTSYTHNNFRRHSTKLSEFSLKIIDS</sequence>
<reference evidence="1 2" key="1">
    <citation type="submission" date="2019-01" db="EMBL/GenBank/DDBJ databases">
        <authorList>
            <person name="Sayadi A."/>
        </authorList>
    </citation>
    <scope>NUCLEOTIDE SEQUENCE [LARGE SCALE GENOMIC DNA]</scope>
</reference>
<dbReference type="Proteomes" id="UP000410492">
    <property type="component" value="Unassembled WGS sequence"/>
</dbReference>
<keyword evidence="2" id="KW-1185">Reference proteome</keyword>
<proteinExistence type="predicted"/>
<organism evidence="1 2">
    <name type="scientific">Callosobruchus maculatus</name>
    <name type="common">Southern cowpea weevil</name>
    <name type="synonym">Pulse bruchid</name>
    <dbReference type="NCBI Taxonomy" id="64391"/>
    <lineage>
        <taxon>Eukaryota</taxon>
        <taxon>Metazoa</taxon>
        <taxon>Ecdysozoa</taxon>
        <taxon>Arthropoda</taxon>
        <taxon>Hexapoda</taxon>
        <taxon>Insecta</taxon>
        <taxon>Pterygota</taxon>
        <taxon>Neoptera</taxon>
        <taxon>Endopterygota</taxon>
        <taxon>Coleoptera</taxon>
        <taxon>Polyphaga</taxon>
        <taxon>Cucujiformia</taxon>
        <taxon>Chrysomeloidea</taxon>
        <taxon>Chrysomelidae</taxon>
        <taxon>Bruchinae</taxon>
        <taxon>Bruchini</taxon>
        <taxon>Callosobruchus</taxon>
    </lineage>
</organism>
<gene>
    <name evidence="1" type="ORF">CALMAC_LOCUS1170</name>
</gene>